<dbReference type="Gene3D" id="4.10.1250.10">
    <property type="entry name" value="Aminomethyltransferase fragment"/>
    <property type="match status" value="1"/>
</dbReference>
<comment type="catalytic activity">
    <reaction evidence="6 7">
        <text>N(6)-[(R)-S(8)-aminomethyldihydrolipoyl]-L-lysyl-[protein] + (6S)-5,6,7,8-tetrahydrofolate = N(6)-[(R)-dihydrolipoyl]-L-lysyl-[protein] + (6R)-5,10-methylene-5,6,7,8-tetrahydrofolate + NH4(+)</text>
        <dbReference type="Rhea" id="RHEA:16945"/>
        <dbReference type="Rhea" id="RHEA-COMP:10475"/>
        <dbReference type="Rhea" id="RHEA-COMP:10492"/>
        <dbReference type="ChEBI" id="CHEBI:15636"/>
        <dbReference type="ChEBI" id="CHEBI:28938"/>
        <dbReference type="ChEBI" id="CHEBI:57453"/>
        <dbReference type="ChEBI" id="CHEBI:83100"/>
        <dbReference type="ChEBI" id="CHEBI:83143"/>
        <dbReference type="EC" id="2.1.2.10"/>
    </reaction>
</comment>
<dbReference type="GO" id="GO:0019464">
    <property type="term" value="P:glycine decarboxylation via glycine cleavage system"/>
    <property type="evidence" value="ECO:0007669"/>
    <property type="project" value="UniProtKB-UniRule"/>
</dbReference>
<dbReference type="Gene3D" id="3.30.70.1400">
    <property type="entry name" value="Aminomethyltransferase beta-barrel domains"/>
    <property type="match status" value="1"/>
</dbReference>
<dbReference type="SUPFAM" id="SSF103025">
    <property type="entry name" value="Folate-binding domain"/>
    <property type="match status" value="1"/>
</dbReference>
<proteinExistence type="inferred from homology"/>
<dbReference type="HAMAP" id="MF_00259">
    <property type="entry name" value="GcvT"/>
    <property type="match status" value="1"/>
</dbReference>
<keyword evidence="3 7" id="KW-0032">Aminotransferase</keyword>
<evidence type="ECO:0000256" key="7">
    <source>
        <dbReference type="HAMAP-Rule" id="MF_00259"/>
    </source>
</evidence>
<keyword evidence="11" id="KW-0489">Methyltransferase</keyword>
<comment type="function">
    <text evidence="7">The glycine cleavage system catalyzes the degradation of glycine.</text>
</comment>
<dbReference type="GO" id="GO:0008483">
    <property type="term" value="F:transaminase activity"/>
    <property type="evidence" value="ECO:0007669"/>
    <property type="project" value="UniProtKB-KW"/>
</dbReference>
<evidence type="ECO:0000256" key="3">
    <source>
        <dbReference type="ARBA" id="ARBA00022576"/>
    </source>
</evidence>
<dbReference type="FunFam" id="3.30.70.1400:FF:000001">
    <property type="entry name" value="Aminomethyltransferase"/>
    <property type="match status" value="1"/>
</dbReference>
<evidence type="ECO:0000256" key="6">
    <source>
        <dbReference type="ARBA" id="ARBA00047665"/>
    </source>
</evidence>
<evidence type="ECO:0000256" key="5">
    <source>
        <dbReference type="ARBA" id="ARBA00031395"/>
    </source>
</evidence>
<dbReference type="GO" id="GO:0032259">
    <property type="term" value="P:methylation"/>
    <property type="evidence" value="ECO:0007669"/>
    <property type="project" value="UniProtKB-KW"/>
</dbReference>
<comment type="subunit">
    <text evidence="7">The glycine cleavage system is composed of four proteins: P, T, L and H.</text>
</comment>
<dbReference type="EMBL" id="FPBT01000018">
    <property type="protein sequence ID" value="SFU60888.1"/>
    <property type="molecule type" value="Genomic_DNA"/>
</dbReference>
<protein>
    <recommendedName>
        <fullName evidence="2 7">Aminomethyltransferase</fullName>
        <ecNumber evidence="2 7">2.1.2.10</ecNumber>
    </recommendedName>
    <alternativeName>
        <fullName evidence="5 7">Glycine cleavage system T protein</fullName>
    </alternativeName>
</protein>
<keyword evidence="4 7" id="KW-0808">Transferase</keyword>
<dbReference type="NCBIfam" id="NF001567">
    <property type="entry name" value="PRK00389.1"/>
    <property type="match status" value="1"/>
</dbReference>
<evidence type="ECO:0000259" key="9">
    <source>
        <dbReference type="Pfam" id="PF01571"/>
    </source>
</evidence>
<dbReference type="GO" id="GO:0004047">
    <property type="term" value="F:aminomethyltransferase activity"/>
    <property type="evidence" value="ECO:0007669"/>
    <property type="project" value="UniProtKB-UniRule"/>
</dbReference>
<dbReference type="GO" id="GO:0005960">
    <property type="term" value="C:glycine cleavage complex"/>
    <property type="evidence" value="ECO:0007669"/>
    <property type="project" value="InterPro"/>
</dbReference>
<dbReference type="FunFam" id="4.10.1250.10:FF:000001">
    <property type="entry name" value="Aminomethyltransferase"/>
    <property type="match status" value="1"/>
</dbReference>
<evidence type="ECO:0000259" key="10">
    <source>
        <dbReference type="Pfam" id="PF08669"/>
    </source>
</evidence>
<dbReference type="InterPro" id="IPR028896">
    <property type="entry name" value="GcvT/YgfZ/DmdA"/>
</dbReference>
<evidence type="ECO:0000256" key="4">
    <source>
        <dbReference type="ARBA" id="ARBA00022679"/>
    </source>
</evidence>
<dbReference type="InterPro" id="IPR006222">
    <property type="entry name" value="GCVT_N"/>
</dbReference>
<dbReference type="NCBIfam" id="TIGR00528">
    <property type="entry name" value="gcvT"/>
    <property type="match status" value="1"/>
</dbReference>
<dbReference type="InterPro" id="IPR027266">
    <property type="entry name" value="TrmE/GcvT-like"/>
</dbReference>
<feature type="domain" description="GCVT N-terminal" evidence="9">
    <location>
        <begin position="7"/>
        <end position="265"/>
    </location>
</feature>
<dbReference type="PIRSF" id="PIRSF006487">
    <property type="entry name" value="GcvT"/>
    <property type="match status" value="1"/>
</dbReference>
<dbReference type="AlphaFoldDB" id="A0A1I7HJN5"/>
<dbReference type="Gene3D" id="2.40.30.110">
    <property type="entry name" value="Aminomethyltransferase beta-barrel domains"/>
    <property type="match status" value="1"/>
</dbReference>
<organism evidence="11 12">
    <name type="scientific">Eubacterium pyruvativorans</name>
    <dbReference type="NCBI Taxonomy" id="155865"/>
    <lineage>
        <taxon>Bacteria</taxon>
        <taxon>Bacillati</taxon>
        <taxon>Bacillota</taxon>
        <taxon>Clostridia</taxon>
        <taxon>Eubacteriales</taxon>
        <taxon>Eubacteriaceae</taxon>
        <taxon>Eubacterium</taxon>
    </lineage>
</organism>
<evidence type="ECO:0000256" key="1">
    <source>
        <dbReference type="ARBA" id="ARBA00008609"/>
    </source>
</evidence>
<dbReference type="PANTHER" id="PTHR43757:SF2">
    <property type="entry name" value="AMINOMETHYLTRANSFERASE, MITOCHONDRIAL"/>
    <property type="match status" value="1"/>
</dbReference>
<name>A0A1I7HJN5_9FIRM</name>
<feature type="domain" description="Aminomethyltransferase C-terminal" evidence="10">
    <location>
        <begin position="289"/>
        <end position="366"/>
    </location>
</feature>
<dbReference type="EC" id="2.1.2.10" evidence="2 7"/>
<dbReference type="InterPro" id="IPR013977">
    <property type="entry name" value="GcvT_C"/>
</dbReference>
<dbReference type="InterPro" id="IPR029043">
    <property type="entry name" value="GcvT/YgfZ_C"/>
</dbReference>
<sequence length="373" mass="41046">MERKTPLYDLHVSLGGTMVPFGGYLLPVQYPAGIRKEHMAVREGCGLFDVSHMGEFTMRGSDAAGNLNRILTNRYDDLTVGKARYSPMCYEDGGTVDDLIVYRRGEEEFFLIVNADNREKDFNWIREHLSGDADLGDVSEDLALIALQGPKAEEILRRSAGPDSIPAKNYSAVFDARICRNIPCMIGRTGYTGEDGFEICLLKEYAETVFRKFLEDGEEYGILPCGLGARDTLRLEAGMPLYGHELSREISPVEAGLDFAVNWGKPDFMGRTALMKQKNALAEPGKGIRKRVGILAEGRGIFREHCPVLIGEEEIGVTTSGTFLPYRKVSGAMAMVPAECASPGTAVEVLVRGRKIGGTITPLPFVLPARKRK</sequence>
<feature type="binding site" evidence="8">
    <location>
        <position position="198"/>
    </location>
    <ligand>
        <name>substrate</name>
    </ligand>
</feature>
<dbReference type="InterPro" id="IPR006223">
    <property type="entry name" value="GcvT"/>
</dbReference>
<evidence type="ECO:0000256" key="8">
    <source>
        <dbReference type="PIRSR" id="PIRSR006487-1"/>
    </source>
</evidence>
<keyword evidence="12" id="KW-1185">Reference proteome</keyword>
<dbReference type="Proteomes" id="UP000198817">
    <property type="component" value="Unassembled WGS sequence"/>
</dbReference>
<dbReference type="SUPFAM" id="SSF101790">
    <property type="entry name" value="Aminomethyltransferase beta-barrel domain"/>
    <property type="match status" value="1"/>
</dbReference>
<evidence type="ECO:0000256" key="2">
    <source>
        <dbReference type="ARBA" id="ARBA00012616"/>
    </source>
</evidence>
<reference evidence="11 12" key="1">
    <citation type="submission" date="2016-10" db="EMBL/GenBank/DDBJ databases">
        <authorList>
            <person name="de Groot N.N."/>
        </authorList>
    </citation>
    <scope>NUCLEOTIDE SEQUENCE [LARGE SCALE GENOMIC DNA]</scope>
    <source>
        <strain evidence="11 12">KHGC13</strain>
    </source>
</reference>
<dbReference type="RefSeq" id="WP_090471594.1">
    <property type="nucleotide sequence ID" value="NZ_FOWF01000019.1"/>
</dbReference>
<evidence type="ECO:0000313" key="11">
    <source>
        <dbReference type="EMBL" id="SFU60888.1"/>
    </source>
</evidence>
<accession>A0A1I7HJN5</accession>
<dbReference type="GO" id="GO:0008168">
    <property type="term" value="F:methyltransferase activity"/>
    <property type="evidence" value="ECO:0007669"/>
    <property type="project" value="UniProtKB-KW"/>
</dbReference>
<comment type="similarity">
    <text evidence="1 7">Belongs to the GcvT family.</text>
</comment>
<dbReference type="STRING" id="155865.SAMN05216515_11923"/>
<dbReference type="InterPro" id="IPR022903">
    <property type="entry name" value="GcvT_bac"/>
</dbReference>
<gene>
    <name evidence="7" type="primary">gcvT</name>
    <name evidence="11" type="ORF">SAMN05216508_11823</name>
</gene>
<dbReference type="Pfam" id="PF08669">
    <property type="entry name" value="GCV_T_C"/>
    <property type="match status" value="1"/>
</dbReference>
<dbReference type="Pfam" id="PF01571">
    <property type="entry name" value="GCV_T"/>
    <property type="match status" value="1"/>
</dbReference>
<dbReference type="PANTHER" id="PTHR43757">
    <property type="entry name" value="AMINOMETHYLTRANSFERASE"/>
    <property type="match status" value="1"/>
</dbReference>
<dbReference type="OrthoDB" id="9774591at2"/>
<dbReference type="Gene3D" id="3.30.1360.120">
    <property type="entry name" value="Probable tRNA modification gtpase trme, domain 1"/>
    <property type="match status" value="1"/>
</dbReference>
<evidence type="ECO:0000313" key="12">
    <source>
        <dbReference type="Proteomes" id="UP000198817"/>
    </source>
</evidence>